<protein>
    <recommendedName>
        <fullName evidence="3">F-box domain-containing protein</fullName>
    </recommendedName>
</protein>
<dbReference type="Gene3D" id="3.80.10.10">
    <property type="entry name" value="Ribonuclease Inhibitor"/>
    <property type="match status" value="1"/>
</dbReference>
<dbReference type="InterPro" id="IPR032675">
    <property type="entry name" value="LRR_dom_sf"/>
</dbReference>
<gene>
    <name evidence="1" type="ORF">Hypma_009758</name>
</gene>
<dbReference type="Proteomes" id="UP000076154">
    <property type="component" value="Unassembled WGS sequence"/>
</dbReference>
<dbReference type="InParanoid" id="A0A369JUW1"/>
<reference evidence="1" key="1">
    <citation type="submission" date="2018-04" db="EMBL/GenBank/DDBJ databases">
        <title>Whole genome sequencing of Hypsizygus marmoreus.</title>
        <authorList>
            <person name="Choi I.-G."/>
            <person name="Min B."/>
            <person name="Kim J.-G."/>
            <person name="Kim S."/>
            <person name="Oh Y.-L."/>
            <person name="Kong W.-S."/>
            <person name="Park H."/>
            <person name="Jeong J."/>
            <person name="Song E.-S."/>
        </authorList>
    </citation>
    <scope>NUCLEOTIDE SEQUENCE [LARGE SCALE GENOMIC DNA]</scope>
    <source>
        <strain evidence="1">51987-8</strain>
    </source>
</reference>
<comment type="caution">
    <text evidence="1">The sequence shown here is derived from an EMBL/GenBank/DDBJ whole genome shotgun (WGS) entry which is preliminary data.</text>
</comment>
<dbReference type="AlphaFoldDB" id="A0A369JUW1"/>
<proteinExistence type="predicted"/>
<organism evidence="1 2">
    <name type="scientific">Hypsizygus marmoreus</name>
    <name type="common">White beech mushroom</name>
    <name type="synonym">Agaricus marmoreus</name>
    <dbReference type="NCBI Taxonomy" id="39966"/>
    <lineage>
        <taxon>Eukaryota</taxon>
        <taxon>Fungi</taxon>
        <taxon>Dikarya</taxon>
        <taxon>Basidiomycota</taxon>
        <taxon>Agaricomycotina</taxon>
        <taxon>Agaricomycetes</taxon>
        <taxon>Agaricomycetidae</taxon>
        <taxon>Agaricales</taxon>
        <taxon>Tricholomatineae</taxon>
        <taxon>Lyophyllaceae</taxon>
        <taxon>Hypsizygus</taxon>
    </lineage>
</organism>
<evidence type="ECO:0000313" key="2">
    <source>
        <dbReference type="Proteomes" id="UP000076154"/>
    </source>
</evidence>
<name>A0A369JUW1_HYPMA</name>
<sequence>MPVFTSSTILETPLYGQNHIEARDHANGRGLRATHAHVLGPQELSALESRASSFDQLFNTNNPPTDLEREELRRLLHDVKRALSILKAMAIQEPYYIMLLKAIRSKCTSALSALRRLPTEVISEIFSHNIPHHPRGSDPPPRPTFDTAHAPWTLLMVSRRWRTIVWNYQRIWSFISIDVLHNAILTSEILKLRFCLQRSGGHDFSIYFQDGYPQTLLGRIKIFRILMAHSRRWRYVTLFTHFENLEKAVRVRENLPRLRYLRLCGYGAPQNRIIDAFEVAPELREVCLDTADPLTRVPQLESCDIQLLIQRPGTKPPPLVLHHSKLRRLHTAALYQSVPNDHATVLSLPALEELCVNNITPRSTSDLNRILILIDRSSCSLRSLTIASTIIMDPVPMRILLHRCPGLERLKIVHGLVNWEKMIDLLTITDSKSCVVPKLKKITFIFGCSSATNPYPNFDPSSLIRMVESRWYKAAMGRQVARLESLTLRELPQRIPEHLMERIQYLKVRGLKVAIDEVRTVLGEREDLD</sequence>
<keyword evidence="2" id="KW-1185">Reference proteome</keyword>
<accession>A0A369JUW1</accession>
<dbReference type="OrthoDB" id="3365698at2759"/>
<dbReference type="EMBL" id="LUEZ02000048">
    <property type="protein sequence ID" value="RDB23134.1"/>
    <property type="molecule type" value="Genomic_DNA"/>
</dbReference>
<dbReference type="SUPFAM" id="SSF52047">
    <property type="entry name" value="RNI-like"/>
    <property type="match status" value="1"/>
</dbReference>
<evidence type="ECO:0000313" key="1">
    <source>
        <dbReference type="EMBL" id="RDB23134.1"/>
    </source>
</evidence>
<evidence type="ECO:0008006" key="3">
    <source>
        <dbReference type="Google" id="ProtNLM"/>
    </source>
</evidence>